<dbReference type="Gene3D" id="1.20.1050.10">
    <property type="match status" value="1"/>
</dbReference>
<dbReference type="AlphaFoldDB" id="A0A418VT47"/>
<dbReference type="InterPro" id="IPR036249">
    <property type="entry name" value="Thioredoxin-like_sf"/>
</dbReference>
<dbReference type="GO" id="GO:0016740">
    <property type="term" value="F:transferase activity"/>
    <property type="evidence" value="ECO:0007669"/>
    <property type="project" value="UniProtKB-KW"/>
</dbReference>
<dbReference type="SUPFAM" id="SSF52833">
    <property type="entry name" value="Thioredoxin-like"/>
    <property type="match status" value="1"/>
</dbReference>
<dbReference type="CDD" id="cd03049">
    <property type="entry name" value="GST_N_3"/>
    <property type="match status" value="1"/>
</dbReference>
<dbReference type="InterPro" id="IPR004045">
    <property type="entry name" value="Glutathione_S-Trfase_N"/>
</dbReference>
<comment type="caution">
    <text evidence="2">The sequence shown here is derived from an EMBL/GenBank/DDBJ whole genome shotgun (WGS) entry which is preliminary data.</text>
</comment>
<keyword evidence="2" id="KW-0808">Transferase</keyword>
<dbReference type="PANTHER" id="PTHR43968:SF6">
    <property type="entry name" value="GLUTATHIONE S-TRANSFERASE OMEGA"/>
    <property type="match status" value="1"/>
</dbReference>
<accession>A0A418VT47</accession>
<dbReference type="Pfam" id="PF13409">
    <property type="entry name" value="GST_N_2"/>
    <property type="match status" value="1"/>
</dbReference>
<reference evidence="2 3" key="1">
    <citation type="submission" date="2018-09" db="EMBL/GenBank/DDBJ databases">
        <authorList>
            <person name="Zhu H."/>
        </authorList>
    </citation>
    <scope>NUCLEOTIDE SEQUENCE [LARGE SCALE GENOMIC DNA]</scope>
    <source>
        <strain evidence="2 3">K2W22B-5</strain>
    </source>
</reference>
<keyword evidence="3" id="KW-1185">Reference proteome</keyword>
<dbReference type="PANTHER" id="PTHR43968">
    <property type="match status" value="1"/>
</dbReference>
<sequence>MNLRWSATSPYVRKVMMVAIERGVAESITRQPTDPWSADTDLPQGNPLGKVPALTLEDGTTLFDSPVIAEYLDSLGAGPSVFPAAGPERWAALRLQAIADGMCDAAILRRLENARPEGEKSAAWMERQRVAVSRALDLLEAEAASLGDGVTIGTLAVLATLGYLDFRFAHEPWREGRPALTAWFARMADRDSFRRTAPPVG</sequence>
<feature type="domain" description="GST N-terminal" evidence="1">
    <location>
        <begin position="1"/>
        <end position="80"/>
    </location>
</feature>
<dbReference type="Proteomes" id="UP000283458">
    <property type="component" value="Unassembled WGS sequence"/>
</dbReference>
<dbReference type="CDD" id="cd03205">
    <property type="entry name" value="GST_C_6"/>
    <property type="match status" value="1"/>
</dbReference>
<evidence type="ECO:0000259" key="1">
    <source>
        <dbReference type="PROSITE" id="PS50404"/>
    </source>
</evidence>
<evidence type="ECO:0000313" key="3">
    <source>
        <dbReference type="Proteomes" id="UP000283458"/>
    </source>
</evidence>
<proteinExistence type="predicted"/>
<dbReference type="PROSITE" id="PS50404">
    <property type="entry name" value="GST_NTER"/>
    <property type="match status" value="1"/>
</dbReference>
<dbReference type="OrthoDB" id="9795329at2"/>
<dbReference type="Pfam" id="PF13410">
    <property type="entry name" value="GST_C_2"/>
    <property type="match status" value="1"/>
</dbReference>
<organism evidence="2 3">
    <name type="scientific">Azospirillum cavernae</name>
    <dbReference type="NCBI Taxonomy" id="2320860"/>
    <lineage>
        <taxon>Bacteria</taxon>
        <taxon>Pseudomonadati</taxon>
        <taxon>Pseudomonadota</taxon>
        <taxon>Alphaproteobacteria</taxon>
        <taxon>Rhodospirillales</taxon>
        <taxon>Azospirillaceae</taxon>
        <taxon>Azospirillum</taxon>
    </lineage>
</organism>
<dbReference type="SUPFAM" id="SSF47616">
    <property type="entry name" value="GST C-terminal domain-like"/>
    <property type="match status" value="1"/>
</dbReference>
<name>A0A418VT47_9PROT</name>
<evidence type="ECO:0000313" key="2">
    <source>
        <dbReference type="EMBL" id="RJF79660.1"/>
    </source>
</evidence>
<dbReference type="EMBL" id="QYUL01000003">
    <property type="protein sequence ID" value="RJF79660.1"/>
    <property type="molecule type" value="Genomic_DNA"/>
</dbReference>
<dbReference type="Gene3D" id="3.40.30.10">
    <property type="entry name" value="Glutaredoxin"/>
    <property type="match status" value="1"/>
</dbReference>
<gene>
    <name evidence="2" type="ORF">D3877_20595</name>
</gene>
<protein>
    <submittedName>
        <fullName evidence="2">Glutathione S-transferase</fullName>
    </submittedName>
</protein>
<dbReference type="GO" id="GO:0005737">
    <property type="term" value="C:cytoplasm"/>
    <property type="evidence" value="ECO:0007669"/>
    <property type="project" value="TreeGrafter"/>
</dbReference>
<dbReference type="InterPro" id="IPR036282">
    <property type="entry name" value="Glutathione-S-Trfase_C_sf"/>
</dbReference>
<dbReference type="InterPro" id="IPR050983">
    <property type="entry name" value="GST_Omega/HSP26"/>
</dbReference>